<dbReference type="PANTHER" id="PTHR45090:SF4">
    <property type="entry name" value="J DOMAIN-CONTAINING PROTEIN"/>
    <property type="match status" value="1"/>
</dbReference>
<dbReference type="Gene3D" id="1.10.287.110">
    <property type="entry name" value="DnaJ domain"/>
    <property type="match status" value="1"/>
</dbReference>
<dbReference type="EMBL" id="JBJXBP010000005">
    <property type="protein sequence ID" value="KAL3828924.1"/>
    <property type="molecule type" value="Genomic_DNA"/>
</dbReference>
<sequence>MSSTKILVSSPTLFSHKSIEKQTPLDKSFISFTSNITKSRLSIKNPSGSLGIRPKTRIQASYAPTKDSYAPAKEETLYEVLGIAESVECTFTDIKKAYKQMARKYHPDVSPPDRVDEHTKRFVIVHQAYETLSNPQKRALYDNHLRFGFSANGTRQYDQGMAETGEWKMRWQSQLDELKRRNLNKEKMSWGARMRNQRL</sequence>
<protein>
    <recommendedName>
        <fullName evidence="1">J domain-containing protein</fullName>
    </recommendedName>
</protein>
<proteinExistence type="predicted"/>
<accession>A0ABD3SWD0</accession>
<dbReference type="SMART" id="SM00271">
    <property type="entry name" value="DnaJ"/>
    <property type="match status" value="1"/>
</dbReference>
<organism evidence="2 3">
    <name type="scientific">Penstemon smallii</name>
    <dbReference type="NCBI Taxonomy" id="265156"/>
    <lineage>
        <taxon>Eukaryota</taxon>
        <taxon>Viridiplantae</taxon>
        <taxon>Streptophyta</taxon>
        <taxon>Embryophyta</taxon>
        <taxon>Tracheophyta</taxon>
        <taxon>Spermatophyta</taxon>
        <taxon>Magnoliopsida</taxon>
        <taxon>eudicotyledons</taxon>
        <taxon>Gunneridae</taxon>
        <taxon>Pentapetalae</taxon>
        <taxon>asterids</taxon>
        <taxon>lamiids</taxon>
        <taxon>Lamiales</taxon>
        <taxon>Plantaginaceae</taxon>
        <taxon>Cheloneae</taxon>
        <taxon>Penstemon</taxon>
    </lineage>
</organism>
<dbReference type="InterPro" id="IPR001623">
    <property type="entry name" value="DnaJ_domain"/>
</dbReference>
<keyword evidence="3" id="KW-1185">Reference proteome</keyword>
<dbReference type="AlphaFoldDB" id="A0ABD3SWD0"/>
<gene>
    <name evidence="2" type="ORF">ACJIZ3_017726</name>
</gene>
<dbReference type="InterPro" id="IPR036869">
    <property type="entry name" value="J_dom_sf"/>
</dbReference>
<dbReference type="Pfam" id="PF00226">
    <property type="entry name" value="DnaJ"/>
    <property type="match status" value="1"/>
</dbReference>
<name>A0ABD3SWD0_9LAMI</name>
<dbReference type="PROSITE" id="PS50076">
    <property type="entry name" value="DNAJ_2"/>
    <property type="match status" value="1"/>
</dbReference>
<dbReference type="PROSITE" id="PS00636">
    <property type="entry name" value="DNAJ_1"/>
    <property type="match status" value="1"/>
</dbReference>
<dbReference type="CDD" id="cd06257">
    <property type="entry name" value="DnaJ"/>
    <property type="match status" value="1"/>
</dbReference>
<dbReference type="Proteomes" id="UP001634393">
    <property type="component" value="Unassembled WGS sequence"/>
</dbReference>
<dbReference type="PRINTS" id="PR00625">
    <property type="entry name" value="JDOMAIN"/>
</dbReference>
<dbReference type="SUPFAM" id="SSF46565">
    <property type="entry name" value="Chaperone J-domain"/>
    <property type="match status" value="1"/>
</dbReference>
<reference evidence="2 3" key="1">
    <citation type="submission" date="2024-12" db="EMBL/GenBank/DDBJ databases">
        <title>The unique morphological basis and parallel evolutionary history of personate flowers in Penstemon.</title>
        <authorList>
            <person name="Depatie T.H."/>
            <person name="Wessinger C.A."/>
        </authorList>
    </citation>
    <scope>NUCLEOTIDE SEQUENCE [LARGE SCALE GENOMIC DNA]</scope>
    <source>
        <strain evidence="2">WTNN_2</strain>
        <tissue evidence="2">Leaf</tissue>
    </source>
</reference>
<dbReference type="InterPro" id="IPR018253">
    <property type="entry name" value="DnaJ_domain_CS"/>
</dbReference>
<comment type="caution">
    <text evidence="2">The sequence shown here is derived from an EMBL/GenBank/DDBJ whole genome shotgun (WGS) entry which is preliminary data.</text>
</comment>
<dbReference type="PANTHER" id="PTHR45090">
    <property type="entry name" value="CHAPERONE PROTEIN DNAJ 20 CHLOROPLASTIC"/>
    <property type="match status" value="1"/>
</dbReference>
<evidence type="ECO:0000313" key="2">
    <source>
        <dbReference type="EMBL" id="KAL3828924.1"/>
    </source>
</evidence>
<evidence type="ECO:0000259" key="1">
    <source>
        <dbReference type="PROSITE" id="PS50076"/>
    </source>
</evidence>
<feature type="domain" description="J" evidence="1">
    <location>
        <begin position="76"/>
        <end position="145"/>
    </location>
</feature>
<evidence type="ECO:0000313" key="3">
    <source>
        <dbReference type="Proteomes" id="UP001634393"/>
    </source>
</evidence>
<dbReference type="InterPro" id="IPR053232">
    <property type="entry name" value="DnaJ_C/III_chloroplastic"/>
</dbReference>